<protein>
    <recommendedName>
        <fullName evidence="3">DUF3405 domain-containing protein</fullName>
    </recommendedName>
</protein>
<accession>A0A1M4SS09</accession>
<keyword evidence="2" id="KW-1185">Reference proteome</keyword>
<evidence type="ECO:0008006" key="3">
    <source>
        <dbReference type="Google" id="ProtNLM"/>
    </source>
</evidence>
<dbReference type="OrthoDB" id="7943907at2"/>
<dbReference type="Proteomes" id="UP000184041">
    <property type="component" value="Unassembled WGS sequence"/>
</dbReference>
<dbReference type="AlphaFoldDB" id="A0A1M4SS09"/>
<name>A0A1M4SS09_9BACT</name>
<evidence type="ECO:0000313" key="2">
    <source>
        <dbReference type="Proteomes" id="UP000184041"/>
    </source>
</evidence>
<evidence type="ECO:0000313" key="1">
    <source>
        <dbReference type="EMBL" id="SHE34968.1"/>
    </source>
</evidence>
<dbReference type="EMBL" id="FQUS01000001">
    <property type="protein sequence ID" value="SHE34968.1"/>
    <property type="molecule type" value="Genomic_DNA"/>
</dbReference>
<proteinExistence type="predicted"/>
<dbReference type="STRING" id="1194090.SAMN05443144_101107"/>
<gene>
    <name evidence="1" type="ORF">SAMN05443144_101107</name>
</gene>
<reference evidence="1 2" key="1">
    <citation type="submission" date="2016-11" db="EMBL/GenBank/DDBJ databases">
        <authorList>
            <person name="Jaros S."/>
            <person name="Januszkiewicz K."/>
            <person name="Wedrychowicz H."/>
        </authorList>
    </citation>
    <scope>NUCLEOTIDE SEQUENCE [LARGE SCALE GENOMIC DNA]</scope>
    <source>
        <strain evidence="1 2">DSM 21986</strain>
    </source>
</reference>
<organism evidence="1 2">
    <name type="scientific">Fodinibius roseus</name>
    <dbReference type="NCBI Taxonomy" id="1194090"/>
    <lineage>
        <taxon>Bacteria</taxon>
        <taxon>Pseudomonadati</taxon>
        <taxon>Balneolota</taxon>
        <taxon>Balneolia</taxon>
        <taxon>Balneolales</taxon>
        <taxon>Balneolaceae</taxon>
        <taxon>Fodinibius</taxon>
    </lineage>
</organism>
<dbReference type="RefSeq" id="WP_073058862.1">
    <property type="nucleotide sequence ID" value="NZ_FQUS01000001.1"/>
</dbReference>
<sequence length="276" mass="32722">MKEEILFLTHKKNKEIENAIRSLRDSMGDRKLTIVSQSQPFDIEGTDLFLFDESIVQQMDFPTIGNSIIPGHAHFPVFAYIGNNKTNADYYWVIEYDVRFSGKWSVLFDHFTQFNADFLTSHIRYFHEEPDWYWWKEMNHREITISREKRVRSFNPIYRISSEAFKFLEKAFKSGWKGHNEVLLTTLLFHHGYQLLDFGGNGDFVSDRNKFYISRSSGQQGLSTGTMRYRPAMKTHGMRKNKLYHPVKEENGLGILRSNAGNFYRLIKIWFNNMRR</sequence>